<evidence type="ECO:0000313" key="3">
    <source>
        <dbReference type="Proteomes" id="UP001157418"/>
    </source>
</evidence>
<dbReference type="PANTHER" id="PTHR35218:SF7">
    <property type="entry name" value="ENDONUCLEASE_EXONUCLEASE_PHOSPHATASE"/>
    <property type="match status" value="1"/>
</dbReference>
<dbReference type="Proteomes" id="UP001157418">
    <property type="component" value="Unassembled WGS sequence"/>
</dbReference>
<organism evidence="2 3">
    <name type="scientific">Lactuca virosa</name>
    <dbReference type="NCBI Taxonomy" id="75947"/>
    <lineage>
        <taxon>Eukaryota</taxon>
        <taxon>Viridiplantae</taxon>
        <taxon>Streptophyta</taxon>
        <taxon>Embryophyta</taxon>
        <taxon>Tracheophyta</taxon>
        <taxon>Spermatophyta</taxon>
        <taxon>Magnoliopsida</taxon>
        <taxon>eudicotyledons</taxon>
        <taxon>Gunneridae</taxon>
        <taxon>Pentapetalae</taxon>
        <taxon>asterids</taxon>
        <taxon>campanulids</taxon>
        <taxon>Asterales</taxon>
        <taxon>Asteraceae</taxon>
        <taxon>Cichorioideae</taxon>
        <taxon>Cichorieae</taxon>
        <taxon>Lactucinae</taxon>
        <taxon>Lactuca</taxon>
    </lineage>
</organism>
<dbReference type="SUPFAM" id="SSF56219">
    <property type="entry name" value="DNase I-like"/>
    <property type="match status" value="1"/>
</dbReference>
<dbReference type="InterPro" id="IPR036691">
    <property type="entry name" value="Endo/exonu/phosph_ase_sf"/>
</dbReference>
<reference evidence="2 3" key="1">
    <citation type="submission" date="2022-01" db="EMBL/GenBank/DDBJ databases">
        <authorList>
            <person name="Xiong W."/>
            <person name="Schranz E."/>
        </authorList>
    </citation>
    <scope>NUCLEOTIDE SEQUENCE [LARGE SCALE GENOMIC DNA]</scope>
</reference>
<dbReference type="EMBL" id="CAKMRJ010001112">
    <property type="protein sequence ID" value="CAH1422485.1"/>
    <property type="molecule type" value="Genomic_DNA"/>
</dbReference>
<gene>
    <name evidence="2" type="ORF">LVIROSA_LOCUS9813</name>
</gene>
<keyword evidence="3" id="KW-1185">Reference proteome</keyword>
<dbReference type="Pfam" id="PF03372">
    <property type="entry name" value="Exo_endo_phos"/>
    <property type="match status" value="1"/>
</dbReference>
<dbReference type="Gene3D" id="3.60.10.10">
    <property type="entry name" value="Endonuclease/exonuclease/phosphatase"/>
    <property type="match status" value="1"/>
</dbReference>
<dbReference type="AlphaFoldDB" id="A0AAU9M6Y0"/>
<dbReference type="InterPro" id="IPR005135">
    <property type="entry name" value="Endo/exonuclease/phosphatase"/>
</dbReference>
<proteinExistence type="predicted"/>
<accession>A0AAU9M6Y0</accession>
<sequence length="347" mass="40694">MMKSMVWNVRGLCNSSNQKEMVSMMDRNGVSMCALLETRVHISRINKICHRMKRSWQWCSNASLCSRGTRIAIGWDPGAWDVYVIHSYDQIVHFRVHPKNSNHTFFISFVYAENDYRDRRRLWDYLRIHHSLVKDQPWLIVGDFNQVLKPSESTRSSSYDCLITEFQRCIDDINIADIKDTGLYYTWNQKPRGNGGRLRKLDRTMALRTEFEKSQEQLDRDPENEEISLEHAVYMEEFTKALGEEESLLRQKAKLIWLKDGDMNTKFYHKVIKERQSRNKINSITGGEGVVHGVDKVTDIAIAHFSNFLGKARVVEPIISPNDLFRNTLTNEDANWMIRPIEDEEIR</sequence>
<name>A0AAU9M6Y0_9ASTR</name>
<evidence type="ECO:0000313" key="2">
    <source>
        <dbReference type="EMBL" id="CAH1422485.1"/>
    </source>
</evidence>
<dbReference type="PANTHER" id="PTHR35218">
    <property type="entry name" value="RNASE H DOMAIN-CONTAINING PROTEIN"/>
    <property type="match status" value="1"/>
</dbReference>
<comment type="caution">
    <text evidence="2">The sequence shown here is derived from an EMBL/GenBank/DDBJ whole genome shotgun (WGS) entry which is preliminary data.</text>
</comment>
<evidence type="ECO:0000259" key="1">
    <source>
        <dbReference type="Pfam" id="PF03372"/>
    </source>
</evidence>
<feature type="domain" description="Endonuclease/exonuclease/phosphatase" evidence="1">
    <location>
        <begin position="7"/>
        <end position="198"/>
    </location>
</feature>
<protein>
    <recommendedName>
        <fullName evidence="1">Endonuclease/exonuclease/phosphatase domain-containing protein</fullName>
    </recommendedName>
</protein>